<feature type="compositionally biased region" description="Polar residues" evidence="7">
    <location>
        <begin position="10"/>
        <end position="23"/>
    </location>
</feature>
<feature type="region of interest" description="Disordered" evidence="7">
    <location>
        <begin position="1"/>
        <end position="23"/>
    </location>
</feature>
<feature type="compositionally biased region" description="Basic and acidic residues" evidence="7">
    <location>
        <begin position="183"/>
        <end position="192"/>
    </location>
</feature>
<dbReference type="InterPro" id="IPR013170">
    <property type="entry name" value="mRNA_splic_Cwf21_dom"/>
</dbReference>
<feature type="compositionally biased region" description="Low complexity" evidence="7">
    <location>
        <begin position="276"/>
        <end position="286"/>
    </location>
</feature>
<evidence type="ECO:0000256" key="6">
    <source>
        <dbReference type="ARBA" id="ARBA00023242"/>
    </source>
</evidence>
<feature type="compositionally biased region" description="Basic residues" evidence="7">
    <location>
        <begin position="232"/>
        <end position="256"/>
    </location>
</feature>
<feature type="compositionally biased region" description="Low complexity" evidence="7">
    <location>
        <begin position="1022"/>
        <end position="1060"/>
    </location>
</feature>
<evidence type="ECO:0000313" key="9">
    <source>
        <dbReference type="EMBL" id="LAA01100.1"/>
    </source>
</evidence>
<dbReference type="EMBL" id="IAAA01002433">
    <property type="protein sequence ID" value="LAA01100.1"/>
    <property type="molecule type" value="mRNA"/>
</dbReference>
<evidence type="ECO:0000256" key="3">
    <source>
        <dbReference type="ARBA" id="ARBA00022664"/>
    </source>
</evidence>
<feature type="compositionally biased region" description="Basic residues" evidence="7">
    <location>
        <begin position="193"/>
        <end position="202"/>
    </location>
</feature>
<dbReference type="PANTHER" id="PTHR36562">
    <property type="entry name" value="SERINE/ARGININE REPETITIVE MATRIX 2"/>
    <property type="match status" value="1"/>
</dbReference>
<feature type="compositionally biased region" description="Basic and acidic residues" evidence="7">
    <location>
        <begin position="735"/>
        <end position="754"/>
    </location>
</feature>
<comment type="similarity">
    <text evidence="2">Belongs to the CWC21 family.</text>
</comment>
<feature type="compositionally biased region" description="Low complexity" evidence="7">
    <location>
        <begin position="1094"/>
        <end position="1126"/>
    </location>
</feature>
<name>A0A2L2Y1D3_PARTP</name>
<feature type="domain" description="CWF21" evidence="8">
    <location>
        <begin position="57"/>
        <end position="102"/>
    </location>
</feature>
<keyword evidence="3" id="KW-0507">mRNA processing</keyword>
<feature type="compositionally biased region" description="Basic residues" evidence="7">
    <location>
        <begin position="213"/>
        <end position="223"/>
    </location>
</feature>
<feature type="compositionally biased region" description="Polar residues" evidence="7">
    <location>
        <begin position="531"/>
        <end position="546"/>
    </location>
</feature>
<keyword evidence="6" id="KW-0539">Nucleus</keyword>
<reference evidence="9" key="1">
    <citation type="journal article" date="2016" name="Mol. Ecol. Resour.">
        <title>Evaluation of the impact of RNA preservation methods of spiders for de novo transcriptome assembly.</title>
        <authorList>
            <person name="Kono N."/>
            <person name="Nakamura H."/>
            <person name="Ito Y."/>
            <person name="Tomita M."/>
            <person name="Arakawa K."/>
        </authorList>
    </citation>
    <scope>NUCLEOTIDE SEQUENCE</scope>
    <source>
        <tissue evidence="9">Whole body</tissue>
    </source>
</reference>
<accession>A0A2L2Y1D3</accession>
<feature type="compositionally biased region" description="Basic and acidic residues" evidence="7">
    <location>
        <begin position="889"/>
        <end position="898"/>
    </location>
</feature>
<keyword evidence="5" id="KW-0508">mRNA splicing</keyword>
<feature type="compositionally biased region" description="Polar residues" evidence="7">
    <location>
        <begin position="877"/>
        <end position="888"/>
    </location>
</feature>
<feature type="region of interest" description="Disordered" evidence="7">
    <location>
        <begin position="102"/>
        <end position="1133"/>
    </location>
</feature>
<dbReference type="AlphaFoldDB" id="A0A2L2Y1D3"/>
<feature type="compositionally biased region" description="Basic and acidic residues" evidence="7">
    <location>
        <begin position="647"/>
        <end position="656"/>
    </location>
</feature>
<feature type="compositionally biased region" description="Basic and acidic residues" evidence="7">
    <location>
        <begin position="102"/>
        <end position="137"/>
    </location>
</feature>
<feature type="compositionally biased region" description="Basic and acidic residues" evidence="7">
    <location>
        <begin position="911"/>
        <end position="933"/>
    </location>
</feature>
<evidence type="ECO:0000256" key="1">
    <source>
        <dbReference type="ARBA" id="ARBA00004123"/>
    </source>
</evidence>
<feature type="compositionally biased region" description="Low complexity" evidence="7">
    <location>
        <begin position="258"/>
        <end position="267"/>
    </location>
</feature>
<dbReference type="Gene3D" id="6.10.140.420">
    <property type="match status" value="1"/>
</dbReference>
<protein>
    <submittedName>
        <fullName evidence="9">Serine/arginine repetitive matrix protein 2</fullName>
    </submittedName>
</protein>
<dbReference type="Pfam" id="PF08312">
    <property type="entry name" value="cwf21"/>
    <property type="match status" value="1"/>
</dbReference>
<feature type="compositionally biased region" description="Polar residues" evidence="7">
    <location>
        <begin position="755"/>
        <end position="782"/>
    </location>
</feature>
<evidence type="ECO:0000256" key="4">
    <source>
        <dbReference type="ARBA" id="ARBA00022728"/>
    </source>
</evidence>
<organism evidence="9">
    <name type="scientific">Parasteatoda tepidariorum</name>
    <name type="common">Common house spider</name>
    <name type="synonym">Achaearanea tepidariorum</name>
    <dbReference type="NCBI Taxonomy" id="114398"/>
    <lineage>
        <taxon>Eukaryota</taxon>
        <taxon>Metazoa</taxon>
        <taxon>Ecdysozoa</taxon>
        <taxon>Arthropoda</taxon>
        <taxon>Chelicerata</taxon>
        <taxon>Arachnida</taxon>
        <taxon>Araneae</taxon>
        <taxon>Araneomorphae</taxon>
        <taxon>Entelegynae</taxon>
        <taxon>Araneoidea</taxon>
        <taxon>Theridiidae</taxon>
        <taxon>Parasteatoda</taxon>
    </lineage>
</organism>
<evidence type="ECO:0000256" key="2">
    <source>
        <dbReference type="ARBA" id="ARBA00005954"/>
    </source>
</evidence>
<feature type="compositionally biased region" description="Basic and acidic residues" evidence="7">
    <location>
        <begin position="320"/>
        <end position="335"/>
    </location>
</feature>
<feature type="compositionally biased region" description="Low complexity" evidence="7">
    <location>
        <begin position="934"/>
        <end position="946"/>
    </location>
</feature>
<proteinExistence type="evidence at transcript level"/>
<evidence type="ECO:0000256" key="7">
    <source>
        <dbReference type="SAM" id="MobiDB-lite"/>
    </source>
</evidence>
<feature type="compositionally biased region" description="Basic residues" evidence="7">
    <location>
        <begin position="457"/>
        <end position="470"/>
    </location>
</feature>
<dbReference type="GO" id="GO:0005681">
    <property type="term" value="C:spliceosomal complex"/>
    <property type="evidence" value="ECO:0007669"/>
    <property type="project" value="UniProtKB-KW"/>
</dbReference>
<dbReference type="OrthoDB" id="10267305at2759"/>
<keyword evidence="4" id="KW-0747">Spliceosome</keyword>
<dbReference type="SMART" id="SM01115">
    <property type="entry name" value="cwf21"/>
    <property type="match status" value="1"/>
</dbReference>
<dbReference type="InterPro" id="IPR051372">
    <property type="entry name" value="CWC21"/>
</dbReference>
<dbReference type="GO" id="GO:0008380">
    <property type="term" value="P:RNA splicing"/>
    <property type="evidence" value="ECO:0007669"/>
    <property type="project" value="UniProtKB-KW"/>
</dbReference>
<comment type="subcellular location">
    <subcellularLocation>
        <location evidence="1">Nucleus</location>
    </subcellularLocation>
</comment>
<dbReference type="GO" id="GO:0006397">
    <property type="term" value="P:mRNA processing"/>
    <property type="evidence" value="ECO:0007669"/>
    <property type="project" value="UniProtKB-KW"/>
</dbReference>
<dbReference type="PANTHER" id="PTHR36562:SF5">
    <property type="entry name" value="SERINE_ARGININE REPETITIVE MATRIX 2"/>
    <property type="match status" value="1"/>
</dbReference>
<feature type="compositionally biased region" description="Low complexity" evidence="7">
    <location>
        <begin position="841"/>
        <end position="850"/>
    </location>
</feature>
<feature type="compositionally biased region" description="Polar residues" evidence="7">
    <location>
        <begin position="810"/>
        <end position="820"/>
    </location>
</feature>
<evidence type="ECO:0000256" key="5">
    <source>
        <dbReference type="ARBA" id="ARBA00023187"/>
    </source>
</evidence>
<feature type="compositionally biased region" description="Low complexity" evidence="7">
    <location>
        <begin position="345"/>
        <end position="358"/>
    </location>
</feature>
<feature type="compositionally biased region" description="Basic residues" evidence="7">
    <location>
        <begin position="1075"/>
        <end position="1084"/>
    </location>
</feature>
<feature type="compositionally biased region" description="Basic and acidic residues" evidence="7">
    <location>
        <begin position="203"/>
        <end position="212"/>
    </location>
</feature>
<sequence length="1151" mass="130840">MYNGIGLQTPRGSGTNGYVQRNMSFVPKSREKVNYKTEEDIKKLDALSNKKPNQGILAHERKRTIELKCLEMQELMEEQGYPDEEIEAKVAFFRKMLLEKDGGGEKEIPKDEFGRPLVKESHQIAEASQEKNAKMREALGISPFFVEGSSLDPERKSKEAAAAAAEEAKKKYTLIPDSSSDSSPEKSQEKEKNKKRKKKKSHSSRERGDTVSKKKKSAKRHRKERSESVEVHKKKKLKKPSKEKNKHKSNHKKQHTRSSSSSSASESDSQEEESSSRSSSRNSNSEVESDMLRKKSKPSAKIDQSHKEHRKRSSSSESIRYSKDSRSRKDIYEAKKAKRKRKPSHSSSSSSSRSSSPKQYFRLEPVLLKSKHKKGHHQIIEIPTNNAFELKKYDKKKRSRHSSSSVEELSKHEGKKRKRSDSPTSAKSSKHYSGRETDKGSKQSTSYKSSRSDKEGHHRHSPEKHRHHKSRSNDSPHLSQNRKARSVSPDSEDALPKKRKDNYQEESVEYTKKSSSSKKKQSKYDSPSPKRNGTSKPATKSYSPESDVSKKSARSGSSKYRKQIHATPPQSPPVYKHKKHILQSPDYVPNNEPVKKRSQKSASPSPSPPRKEKYKKSQKSGRNSSPEQSIRKHNRKQKSQSPVSDSKYSKDKESKRFQQQSNGESGYSGKKKLETDTRTKSPSYPRTIKSKSKREIVDSNRSQSPDSDDAKRHVKKKKRFREEADVCSRSSSRSPSHERRKYSDSKLDKTHSSNESRQPQSKNYASNSNDTTQVSSSKTNLQHSRRDSNYEIPTRIVKDADSKIQKRSRSPQVETQTIEITTHKVIVSDQESPKADRPNSSRKMSSSPSNKPKEQSSTVATELPEENISRNKGKWVTVSNGVQPSKTSPNKDFDEGPIAKKYSTSPTKEVNNSRDSERPTVFENENASKKSENASKSSPHIKSSSSHSKKDSSRKIRNSRSRSISHSRSRSHSVRSSRSRSRSYSKSRSKSYSKSRSKSYSKSRSHSRSRSHRDSRSRSHSRSCSASYSRSGSVSICSRSRSRSYSSRSRSRSIARSPSIPRRRGSPSFLDKRRITSARKRPVPYRRPSPPTPSSTSSWSYHSFSRSSSPLHPTKHSPASISSSRSYRSRSHSWSPILKQKYELTVNSAFR</sequence>
<feature type="compositionally biased region" description="Basic residues" evidence="7">
    <location>
        <begin position="955"/>
        <end position="1011"/>
    </location>
</feature>
<evidence type="ECO:0000259" key="8">
    <source>
        <dbReference type="SMART" id="SM01115"/>
    </source>
</evidence>